<organism evidence="9 10">
    <name type="scientific">Mariniflexile aquimaris</name>
    <dbReference type="NCBI Taxonomy" id="881009"/>
    <lineage>
        <taxon>Bacteria</taxon>
        <taxon>Pseudomonadati</taxon>
        <taxon>Bacteroidota</taxon>
        <taxon>Flavobacteriia</taxon>
        <taxon>Flavobacteriales</taxon>
        <taxon>Flavobacteriaceae</taxon>
        <taxon>Mariniflexile</taxon>
    </lineage>
</organism>
<dbReference type="Pfam" id="PF03734">
    <property type="entry name" value="YkuD"/>
    <property type="match status" value="1"/>
</dbReference>
<keyword evidence="3 9" id="KW-0808">Transferase</keyword>
<feature type="domain" description="L,D-TPase catalytic" evidence="8">
    <location>
        <begin position="145"/>
        <end position="289"/>
    </location>
</feature>
<evidence type="ECO:0000313" key="10">
    <source>
        <dbReference type="Proteomes" id="UP001597011"/>
    </source>
</evidence>
<keyword evidence="6 7" id="KW-0961">Cell wall biogenesis/degradation</keyword>
<evidence type="ECO:0000256" key="6">
    <source>
        <dbReference type="ARBA" id="ARBA00023316"/>
    </source>
</evidence>
<dbReference type="SUPFAM" id="SSF141523">
    <property type="entry name" value="L,D-transpeptidase catalytic domain-like"/>
    <property type="match status" value="1"/>
</dbReference>
<name>A0ABW3BTR8_9FLAO</name>
<accession>A0ABW3BTR8</accession>
<sequence>MLTKIYHSILFLLLLVVLKSFCGIGNKNNHKAASKTLPKISLNTSDRVLPVLIDKDISIKHYFQFIDSIVEKYNATTPYELTEHLLVRANPWIIDTLKNTDYYTMKDKGVFVYNQKDMLVFHKGDIIHLPDLELANRIKQSFANTLIDINIPEYKLRIYDDSLMLYEFVVRVGRDEKKYLKMAGRTIDLKTKTGKGSIVRHIRNPDYYNPVNGKRYYVTRRDDNEVTKLPQIPFLETEINGVRNGQLIHPTTNPVTLGRAYSNGCIGTKEGDAWVIYYHAPIGTKITIRYDLNVVNNNQENIVLNDIYGFIN</sequence>
<dbReference type="GO" id="GO:0016740">
    <property type="term" value="F:transferase activity"/>
    <property type="evidence" value="ECO:0007669"/>
    <property type="project" value="UniProtKB-KW"/>
</dbReference>
<comment type="pathway">
    <text evidence="1 7">Cell wall biogenesis; peptidoglycan biosynthesis.</text>
</comment>
<dbReference type="InterPro" id="IPR005490">
    <property type="entry name" value="LD_TPept_cat_dom"/>
</dbReference>
<evidence type="ECO:0000256" key="5">
    <source>
        <dbReference type="ARBA" id="ARBA00022984"/>
    </source>
</evidence>
<evidence type="ECO:0000256" key="4">
    <source>
        <dbReference type="ARBA" id="ARBA00022960"/>
    </source>
</evidence>
<keyword evidence="5 7" id="KW-0573">Peptidoglycan synthesis</keyword>
<dbReference type="CDD" id="cd16913">
    <property type="entry name" value="YkuD_like"/>
    <property type="match status" value="1"/>
</dbReference>
<evidence type="ECO:0000256" key="3">
    <source>
        <dbReference type="ARBA" id="ARBA00022679"/>
    </source>
</evidence>
<protein>
    <submittedName>
        <fullName evidence="9">L,D-transpeptidase</fullName>
        <ecNumber evidence="9">2.-.-.-</ecNumber>
    </submittedName>
</protein>
<dbReference type="RefSeq" id="WP_379941702.1">
    <property type="nucleotide sequence ID" value="NZ_JBHTIB010000012.1"/>
</dbReference>
<comment type="similarity">
    <text evidence="2">Belongs to the YkuD family.</text>
</comment>
<evidence type="ECO:0000256" key="7">
    <source>
        <dbReference type="PROSITE-ProRule" id="PRU01373"/>
    </source>
</evidence>
<keyword evidence="4 7" id="KW-0133">Cell shape</keyword>
<evidence type="ECO:0000259" key="8">
    <source>
        <dbReference type="PROSITE" id="PS52029"/>
    </source>
</evidence>
<dbReference type="EMBL" id="JBHTIB010000012">
    <property type="protein sequence ID" value="MFD0836042.1"/>
    <property type="molecule type" value="Genomic_DNA"/>
</dbReference>
<dbReference type="Proteomes" id="UP001597011">
    <property type="component" value="Unassembled WGS sequence"/>
</dbReference>
<comment type="caution">
    <text evidence="9">The sequence shown here is derived from an EMBL/GenBank/DDBJ whole genome shotgun (WGS) entry which is preliminary data.</text>
</comment>
<reference evidence="10" key="1">
    <citation type="journal article" date="2019" name="Int. J. Syst. Evol. Microbiol.">
        <title>The Global Catalogue of Microorganisms (GCM) 10K type strain sequencing project: providing services to taxonomists for standard genome sequencing and annotation.</title>
        <authorList>
            <consortium name="The Broad Institute Genomics Platform"/>
            <consortium name="The Broad Institute Genome Sequencing Center for Infectious Disease"/>
            <person name="Wu L."/>
            <person name="Ma J."/>
        </authorList>
    </citation>
    <scope>NUCLEOTIDE SEQUENCE [LARGE SCALE GENOMIC DNA]</scope>
    <source>
        <strain evidence="10">CCUG 60529</strain>
    </source>
</reference>
<dbReference type="PANTHER" id="PTHR30582">
    <property type="entry name" value="L,D-TRANSPEPTIDASE"/>
    <property type="match status" value="1"/>
</dbReference>
<feature type="active site" description="Proton donor/acceptor" evidence="7">
    <location>
        <position position="249"/>
    </location>
</feature>
<dbReference type="Gene3D" id="2.40.440.10">
    <property type="entry name" value="L,D-transpeptidase catalytic domain-like"/>
    <property type="match status" value="1"/>
</dbReference>
<dbReference type="PROSITE" id="PS52029">
    <property type="entry name" value="LD_TPASE"/>
    <property type="match status" value="1"/>
</dbReference>
<evidence type="ECO:0000313" key="9">
    <source>
        <dbReference type="EMBL" id="MFD0836042.1"/>
    </source>
</evidence>
<evidence type="ECO:0000256" key="1">
    <source>
        <dbReference type="ARBA" id="ARBA00004752"/>
    </source>
</evidence>
<proteinExistence type="inferred from homology"/>
<dbReference type="EC" id="2.-.-.-" evidence="9"/>
<keyword evidence="10" id="KW-1185">Reference proteome</keyword>
<gene>
    <name evidence="9" type="ORF">ACFQ0I_09720</name>
</gene>
<evidence type="ECO:0000256" key="2">
    <source>
        <dbReference type="ARBA" id="ARBA00005992"/>
    </source>
</evidence>
<dbReference type="InterPro" id="IPR038063">
    <property type="entry name" value="Transpep_catalytic_dom"/>
</dbReference>
<dbReference type="InterPro" id="IPR050979">
    <property type="entry name" value="LD-transpeptidase"/>
</dbReference>
<feature type="active site" description="Nucleophile" evidence="7">
    <location>
        <position position="265"/>
    </location>
</feature>